<keyword evidence="1" id="KW-1133">Transmembrane helix</keyword>
<organism evidence="2">
    <name type="scientific">candidate division WS2 bacterium ADurb.Bin280</name>
    <dbReference type="NCBI Taxonomy" id="1852829"/>
    <lineage>
        <taxon>Bacteria</taxon>
        <taxon>candidate division WS2</taxon>
    </lineage>
</organism>
<evidence type="ECO:0008006" key="3">
    <source>
        <dbReference type="Google" id="ProtNLM"/>
    </source>
</evidence>
<proteinExistence type="predicted"/>
<reference evidence="2" key="1">
    <citation type="submission" date="2017-02" db="EMBL/GenBank/DDBJ databases">
        <title>Delving into the versatile metabolic prowess of the omnipresent phylum Bacteroidetes.</title>
        <authorList>
            <person name="Nobu M.K."/>
            <person name="Mei R."/>
            <person name="Narihiro T."/>
            <person name="Kuroda K."/>
            <person name="Liu W.-T."/>
        </authorList>
    </citation>
    <scope>NUCLEOTIDE SEQUENCE</scope>
    <source>
        <strain evidence="2">ADurb.Bin280</strain>
    </source>
</reference>
<dbReference type="AlphaFoldDB" id="A0A1V5SD32"/>
<accession>A0A1V5SD32</accession>
<keyword evidence="1" id="KW-0812">Transmembrane</keyword>
<sequence>MKKILSQININELVKEAEESGIDPDMATSVEKAPAIKAVFLNIQVAIIYLLGVAIVGTIVYGGIVYMTAGGNGEQAEKGKKIITGAIIAGVIAMVSYSFYNFLVGIW</sequence>
<dbReference type="InterPro" id="IPR043993">
    <property type="entry name" value="T4SS_pilin"/>
</dbReference>
<keyword evidence="1" id="KW-0472">Membrane</keyword>
<name>A0A1V5SD32_9BACT</name>
<evidence type="ECO:0000313" key="2">
    <source>
        <dbReference type="EMBL" id="OQA52111.1"/>
    </source>
</evidence>
<evidence type="ECO:0000256" key="1">
    <source>
        <dbReference type="SAM" id="Phobius"/>
    </source>
</evidence>
<dbReference type="EMBL" id="MWBO01000046">
    <property type="protein sequence ID" value="OQA52111.1"/>
    <property type="molecule type" value="Genomic_DNA"/>
</dbReference>
<gene>
    <name evidence="2" type="ORF">BWY43_00648</name>
</gene>
<feature type="transmembrane region" description="Helical" evidence="1">
    <location>
        <begin position="46"/>
        <end position="69"/>
    </location>
</feature>
<protein>
    <recommendedName>
        <fullName evidence="3">TrbC/VIRB2 family protein</fullName>
    </recommendedName>
</protein>
<dbReference type="Proteomes" id="UP000485367">
    <property type="component" value="Unassembled WGS sequence"/>
</dbReference>
<dbReference type="Pfam" id="PF18895">
    <property type="entry name" value="T4SS_pilin"/>
    <property type="match status" value="1"/>
</dbReference>
<comment type="caution">
    <text evidence="2">The sequence shown here is derived from an EMBL/GenBank/DDBJ whole genome shotgun (WGS) entry which is preliminary data.</text>
</comment>
<feature type="transmembrane region" description="Helical" evidence="1">
    <location>
        <begin position="81"/>
        <end position="100"/>
    </location>
</feature>